<dbReference type="GO" id="GO:0046872">
    <property type="term" value="F:metal ion binding"/>
    <property type="evidence" value="ECO:0007669"/>
    <property type="project" value="UniProtKB-KW"/>
</dbReference>
<feature type="binding site" evidence="3">
    <location>
        <position position="210"/>
    </location>
    <ligand>
        <name>a divalent metal cation</name>
        <dbReference type="ChEBI" id="CHEBI:60240"/>
        <label>1</label>
    </ligand>
</feature>
<keyword evidence="2 3" id="KW-0479">Metal-binding</keyword>
<accession>A0A259U2R7</accession>
<protein>
    <submittedName>
        <fullName evidence="4">Uncharacterized protein</fullName>
    </submittedName>
</protein>
<dbReference type="PANTHER" id="PTHR13799:SF14">
    <property type="entry name" value="GTP CYCLOHYDROLASE 1 TYPE 2 HOMOLOG"/>
    <property type="match status" value="1"/>
</dbReference>
<name>A0A259U2R7_9BACT</name>
<evidence type="ECO:0000256" key="1">
    <source>
        <dbReference type="ARBA" id="ARBA00006964"/>
    </source>
</evidence>
<dbReference type="OrthoDB" id="9800881at2"/>
<keyword evidence="5" id="KW-1185">Reference proteome</keyword>
<reference evidence="4 5" key="1">
    <citation type="submission" date="2016-11" db="EMBL/GenBank/DDBJ databases">
        <title>Study of marine rhodopsin-containing bacteria.</title>
        <authorList>
            <person name="Yoshizawa S."/>
            <person name="Kumagai Y."/>
            <person name="Kogure K."/>
        </authorList>
    </citation>
    <scope>NUCLEOTIDE SEQUENCE [LARGE SCALE GENOMIC DNA]</scope>
    <source>
        <strain evidence="4 5">SG-29</strain>
    </source>
</reference>
<comment type="similarity">
    <text evidence="1">Belongs to the GTP cyclohydrolase I type 2/NIF3 family.</text>
</comment>
<dbReference type="Proteomes" id="UP000216446">
    <property type="component" value="Unassembled WGS sequence"/>
</dbReference>
<feature type="binding site" evidence="3">
    <location>
        <position position="87"/>
    </location>
    <ligand>
        <name>a divalent metal cation</name>
        <dbReference type="ChEBI" id="CHEBI:60240"/>
        <label>1</label>
    </ligand>
</feature>
<gene>
    <name evidence="4" type="ORF">BSZ36_15355</name>
</gene>
<evidence type="ECO:0000313" key="5">
    <source>
        <dbReference type="Proteomes" id="UP000216446"/>
    </source>
</evidence>
<organism evidence="4 5">
    <name type="scientific">Rubricoccus marinus</name>
    <dbReference type="NCBI Taxonomy" id="716817"/>
    <lineage>
        <taxon>Bacteria</taxon>
        <taxon>Pseudomonadati</taxon>
        <taxon>Rhodothermota</taxon>
        <taxon>Rhodothermia</taxon>
        <taxon>Rhodothermales</taxon>
        <taxon>Rubricoccaceae</taxon>
        <taxon>Rubricoccus</taxon>
    </lineage>
</organism>
<evidence type="ECO:0000313" key="4">
    <source>
        <dbReference type="EMBL" id="OZC04236.1"/>
    </source>
</evidence>
<dbReference type="SUPFAM" id="SSF102705">
    <property type="entry name" value="NIF3 (NGG1p interacting factor 3)-like"/>
    <property type="match status" value="1"/>
</dbReference>
<dbReference type="PANTHER" id="PTHR13799">
    <property type="entry name" value="NGG1 INTERACTING FACTOR 3"/>
    <property type="match status" value="1"/>
</dbReference>
<dbReference type="InterPro" id="IPR002678">
    <property type="entry name" value="DUF34/NIF3"/>
</dbReference>
<dbReference type="InterPro" id="IPR036069">
    <property type="entry name" value="DUF34/NIF3_sf"/>
</dbReference>
<dbReference type="AlphaFoldDB" id="A0A259U2R7"/>
<dbReference type="InParanoid" id="A0A259U2R7"/>
<proteinExistence type="inferred from homology"/>
<comment type="caution">
    <text evidence="4">The sequence shown here is derived from an EMBL/GenBank/DDBJ whole genome shotgun (WGS) entry which is preliminary data.</text>
</comment>
<dbReference type="GO" id="GO:0005737">
    <property type="term" value="C:cytoplasm"/>
    <property type="evidence" value="ECO:0007669"/>
    <property type="project" value="TreeGrafter"/>
</dbReference>
<evidence type="ECO:0000256" key="3">
    <source>
        <dbReference type="PIRSR" id="PIRSR602678-1"/>
    </source>
</evidence>
<evidence type="ECO:0000256" key="2">
    <source>
        <dbReference type="ARBA" id="ARBA00022723"/>
    </source>
</evidence>
<dbReference type="Gene3D" id="3.40.1390.30">
    <property type="entry name" value="NIF3 (NGG1p interacting factor 3)-like"/>
    <property type="match status" value="2"/>
</dbReference>
<dbReference type="RefSeq" id="WP_094550487.1">
    <property type="nucleotide sequence ID" value="NZ_MQWB01000001.1"/>
</dbReference>
<sequence>MPTVRDIADHLAPHLDRERYHREGDPAGVWIDSGRSVERLVLRLDAGPPPYRWASGADAVLIHRPFGLWPAALPESVGVLAVHRALDDRHSIGVNPTLAEALDLDPNDEPLRRDGNAMGLIGQVRQRRSVADVLEAIRREFGGIEETWGDVASAPAPAVALAGAMTDAMVRDAAARGAAVYLTGQLRKPGREAARQTGTLAVAVGQDRAEAWGLRRLSSLLRERWPHLDIGESDLPSLAPEARA</sequence>
<dbReference type="EMBL" id="MQWB01000001">
    <property type="protein sequence ID" value="OZC04236.1"/>
    <property type="molecule type" value="Genomic_DNA"/>
</dbReference>
<dbReference type="Pfam" id="PF01784">
    <property type="entry name" value="DUF34_NIF3"/>
    <property type="match status" value="1"/>
</dbReference>